<sequence length="588" mass="60425">MPIPSSYARLAWALPLVCVAAAPAVAQTTTSTSLFASPNPVQAGGKITLTAAVTANLGGIKVSAGTVDFCRVDVTGSTQCSPTDRIGSAQVINGQASLVTIPYIGQPRYVARYRGTKQYSASISQYQVTVNGSFPTQTSIGTPTGSGPYTLPVTVTGITQSTTTYPTGQISIIDTSNNNNVLATALLTKGQYGIQSNQQIYPVGTLPNSLVASDFNRDGVTDFATTNKTSNNITAYFSQAGGTFFQQTYNTLSSPYPIASADFNNDGYIDLAVGAPGKIAVHIGFGSGFQSGPVSVGASDFAAMAPGDFNLDGNIDLAVVSSTAPEIYLGDGTGKFTAVYPSIPGNDTSEFAASIDVGDFNKDNHLDVIVPGGTAGNVWILFGRGDGNLDASRIVIGGTTETVAVADFDLDGNLDFVAGVKGTNGEGGAVIWQGNGGVFQHRETLPIANGRNVSVTVGDFNADGWADIGETDYSADAGGSPSQAQIFLATGQPWGFKPPFTFAPGLWPRSPVVGDFNGDGFSDLAIANAHSNNVTVATVQPTITAKATASVPVPAGAGTHNVLARYPGDSRFAASESSTIPLTGKTQP</sequence>
<evidence type="ECO:0000313" key="4">
    <source>
        <dbReference type="EMBL" id="PYE89560.1"/>
    </source>
</evidence>
<proteinExistence type="predicted"/>
<dbReference type="RefSeq" id="WP_110748961.1">
    <property type="nucleotide sequence ID" value="NZ_QJTF01000003.1"/>
</dbReference>
<dbReference type="InterPro" id="IPR028994">
    <property type="entry name" value="Integrin_alpha_N"/>
</dbReference>
<dbReference type="Proteomes" id="UP000247454">
    <property type="component" value="Unassembled WGS sequence"/>
</dbReference>
<keyword evidence="5" id="KW-1185">Reference proteome</keyword>
<dbReference type="InterPro" id="IPR032109">
    <property type="entry name" value="Big_3_5"/>
</dbReference>
<dbReference type="PANTHER" id="PTHR46580">
    <property type="entry name" value="SENSOR KINASE-RELATED"/>
    <property type="match status" value="1"/>
</dbReference>
<organism evidence="4 5">
    <name type="scientific">Phyllobacterium leguminum</name>
    <dbReference type="NCBI Taxonomy" id="314237"/>
    <lineage>
        <taxon>Bacteria</taxon>
        <taxon>Pseudomonadati</taxon>
        <taxon>Pseudomonadota</taxon>
        <taxon>Alphaproteobacteria</taxon>
        <taxon>Hyphomicrobiales</taxon>
        <taxon>Phyllobacteriaceae</taxon>
        <taxon>Phyllobacterium</taxon>
    </lineage>
</organism>
<dbReference type="EMBL" id="QJTF01000003">
    <property type="protein sequence ID" value="PYE89560.1"/>
    <property type="molecule type" value="Genomic_DNA"/>
</dbReference>
<dbReference type="InterPro" id="IPR013517">
    <property type="entry name" value="FG-GAP"/>
</dbReference>
<feature type="signal peptide" evidence="2">
    <location>
        <begin position="1"/>
        <end position="26"/>
    </location>
</feature>
<dbReference type="Gene3D" id="2.60.40.10">
    <property type="entry name" value="Immunoglobulins"/>
    <property type="match status" value="1"/>
</dbReference>
<dbReference type="SUPFAM" id="SSF69318">
    <property type="entry name" value="Integrin alpha N-terminal domain"/>
    <property type="match status" value="2"/>
</dbReference>
<feature type="domain" description="Bacterial Ig-like" evidence="3">
    <location>
        <begin position="36"/>
        <end position="131"/>
    </location>
</feature>
<dbReference type="Pfam" id="PF01839">
    <property type="entry name" value="FG-GAP"/>
    <property type="match status" value="1"/>
</dbReference>
<name>A0A318TJU1_9HYPH</name>
<dbReference type="AlphaFoldDB" id="A0A318TJU1"/>
<accession>A0A318TJU1</accession>
<keyword evidence="1 2" id="KW-0732">Signal</keyword>
<protein>
    <submittedName>
        <fullName evidence="4">FG-GAP repeat protein</fullName>
    </submittedName>
</protein>
<evidence type="ECO:0000259" key="3">
    <source>
        <dbReference type="Pfam" id="PF16640"/>
    </source>
</evidence>
<dbReference type="Gene3D" id="2.130.10.130">
    <property type="entry name" value="Integrin alpha, N-terminal"/>
    <property type="match status" value="2"/>
</dbReference>
<dbReference type="PANTHER" id="PTHR46580:SF4">
    <property type="entry name" value="ATP_GTP-BINDING PROTEIN"/>
    <property type="match status" value="1"/>
</dbReference>
<feature type="chain" id="PRO_5016399617" evidence="2">
    <location>
        <begin position="27"/>
        <end position="588"/>
    </location>
</feature>
<dbReference type="Pfam" id="PF13517">
    <property type="entry name" value="FG-GAP_3"/>
    <property type="match status" value="3"/>
</dbReference>
<comment type="caution">
    <text evidence="4">The sequence shown here is derived from an EMBL/GenBank/DDBJ whole genome shotgun (WGS) entry which is preliminary data.</text>
</comment>
<gene>
    <name evidence="4" type="ORF">C7477_10368</name>
</gene>
<dbReference type="OrthoDB" id="6057489at2"/>
<dbReference type="InterPro" id="IPR013783">
    <property type="entry name" value="Ig-like_fold"/>
</dbReference>
<evidence type="ECO:0000256" key="1">
    <source>
        <dbReference type="ARBA" id="ARBA00022729"/>
    </source>
</evidence>
<evidence type="ECO:0000256" key="2">
    <source>
        <dbReference type="SAM" id="SignalP"/>
    </source>
</evidence>
<reference evidence="4 5" key="1">
    <citation type="submission" date="2018-06" db="EMBL/GenBank/DDBJ databases">
        <title>Genomic Encyclopedia of Type Strains, Phase III (KMG-III): the genomes of soil and plant-associated and newly described type strains.</title>
        <authorList>
            <person name="Whitman W."/>
        </authorList>
    </citation>
    <scope>NUCLEOTIDE SEQUENCE [LARGE SCALE GENOMIC DNA]</scope>
    <source>
        <strain evidence="4 5">ORS 1419</strain>
    </source>
</reference>
<dbReference type="Pfam" id="PF16640">
    <property type="entry name" value="Big_3_5"/>
    <property type="match status" value="1"/>
</dbReference>
<evidence type="ECO:0000313" key="5">
    <source>
        <dbReference type="Proteomes" id="UP000247454"/>
    </source>
</evidence>